<dbReference type="EMBL" id="BMFK01000001">
    <property type="protein sequence ID" value="GGE73317.1"/>
    <property type="molecule type" value="Genomic_DNA"/>
</dbReference>
<protein>
    <recommendedName>
        <fullName evidence="3">Pentapeptide repeat-containing protein</fullName>
    </recommendedName>
</protein>
<keyword evidence="2" id="KW-1185">Reference proteome</keyword>
<accession>A0A917EPZ0</accession>
<dbReference type="InterPro" id="IPR001646">
    <property type="entry name" value="5peptide_repeat"/>
</dbReference>
<gene>
    <name evidence="1" type="ORF">GCM10007140_23990</name>
</gene>
<sequence length="239" mass="26789">MNKDGGIPCSNLQANFKCGIHKDLREQGFKGCTVFECFGAGQKVSQHTFNDVSWKKNPEQAKKMYDIFPIVQQLHEMLFYLKQALSLEATRPIHEELRLAFEETEHLSNLDVESLLHIHIPLHRTTVNDLLIQTSELVWMASGLKGKRKNHQRANFIGTKLKNANLAGANLRGACFIAADLQNANLRMADFIGADLRDTNLRGADLTGSIFLTQVQVNAAKGNVQTKLPSSLVRPSHWK</sequence>
<organism evidence="1 2">
    <name type="scientific">Priestia taiwanensis</name>
    <dbReference type="NCBI Taxonomy" id="1347902"/>
    <lineage>
        <taxon>Bacteria</taxon>
        <taxon>Bacillati</taxon>
        <taxon>Bacillota</taxon>
        <taxon>Bacilli</taxon>
        <taxon>Bacillales</taxon>
        <taxon>Bacillaceae</taxon>
        <taxon>Priestia</taxon>
    </lineage>
</organism>
<dbReference type="Pfam" id="PF00805">
    <property type="entry name" value="Pentapeptide"/>
    <property type="match status" value="1"/>
</dbReference>
<evidence type="ECO:0000313" key="2">
    <source>
        <dbReference type="Proteomes" id="UP000605259"/>
    </source>
</evidence>
<reference evidence="1" key="1">
    <citation type="journal article" date="2014" name="Int. J. Syst. Evol. Microbiol.">
        <title>Complete genome sequence of Corynebacterium casei LMG S-19264T (=DSM 44701T), isolated from a smear-ripened cheese.</title>
        <authorList>
            <consortium name="US DOE Joint Genome Institute (JGI-PGF)"/>
            <person name="Walter F."/>
            <person name="Albersmeier A."/>
            <person name="Kalinowski J."/>
            <person name="Ruckert C."/>
        </authorList>
    </citation>
    <scope>NUCLEOTIDE SEQUENCE</scope>
    <source>
        <strain evidence="1">CGMCC 1.12698</strain>
    </source>
</reference>
<dbReference type="Gene3D" id="2.160.20.80">
    <property type="entry name" value="E3 ubiquitin-protein ligase SopA"/>
    <property type="match status" value="1"/>
</dbReference>
<dbReference type="Proteomes" id="UP000605259">
    <property type="component" value="Unassembled WGS sequence"/>
</dbReference>
<evidence type="ECO:0000313" key="1">
    <source>
        <dbReference type="EMBL" id="GGE73317.1"/>
    </source>
</evidence>
<dbReference type="SUPFAM" id="SSF141571">
    <property type="entry name" value="Pentapeptide repeat-like"/>
    <property type="match status" value="1"/>
</dbReference>
<name>A0A917EPZ0_9BACI</name>
<comment type="caution">
    <text evidence="1">The sequence shown here is derived from an EMBL/GenBank/DDBJ whole genome shotgun (WGS) entry which is preliminary data.</text>
</comment>
<proteinExistence type="predicted"/>
<dbReference type="AlphaFoldDB" id="A0A917EPZ0"/>
<dbReference type="PANTHER" id="PTHR14136">
    <property type="entry name" value="BTB_POZ DOMAIN-CONTAINING PROTEIN KCTD9"/>
    <property type="match status" value="1"/>
</dbReference>
<reference evidence="1" key="2">
    <citation type="submission" date="2020-09" db="EMBL/GenBank/DDBJ databases">
        <authorList>
            <person name="Sun Q."/>
            <person name="Zhou Y."/>
        </authorList>
    </citation>
    <scope>NUCLEOTIDE SEQUENCE</scope>
    <source>
        <strain evidence="1">CGMCC 1.12698</strain>
    </source>
</reference>
<dbReference type="InterPro" id="IPR051082">
    <property type="entry name" value="Pentapeptide-BTB/POZ_domain"/>
</dbReference>
<dbReference type="RefSeq" id="WP_188388567.1">
    <property type="nucleotide sequence ID" value="NZ_BMFK01000001.1"/>
</dbReference>
<dbReference type="PANTHER" id="PTHR14136:SF37">
    <property type="entry name" value="PENTAPEPTIDE REPEAT-CONTAINING PROTEIN"/>
    <property type="match status" value="1"/>
</dbReference>
<evidence type="ECO:0008006" key="3">
    <source>
        <dbReference type="Google" id="ProtNLM"/>
    </source>
</evidence>